<dbReference type="EMBL" id="KR152226">
    <property type="protein sequence ID" value="AKF15823.1"/>
    <property type="molecule type" value="Genomic_DNA"/>
</dbReference>
<reference evidence="2" key="1">
    <citation type="journal article" date="2015" name="Genome Announc.">
        <title>Complete Genome Sequence of the Linear Plasmid pJD12 Hosted by Micrococcus sp. D12, Isolated from a High-Altitude Volcanic Lake in Argentina.</title>
        <authorList>
            <person name="Dib J.R."/>
            <person name="Angelov A."/>
            <person name="Liebl W."/>
            <person name="Dobber J."/>
            <person name="Voget S."/>
            <person name="Schuldes J."/>
            <person name="Gorriti M."/>
            <person name="Farias M.E."/>
            <person name="Meinhardt F."/>
            <person name="Daniel R."/>
        </authorList>
    </citation>
    <scope>NUCLEOTIDE SEQUENCE</scope>
    <source>
        <strain evidence="2">MG-2010-D12</strain>
        <plasmid evidence="2">pJD12</plasmid>
    </source>
</reference>
<geneLocation type="plasmid" evidence="2">
    <name>pJD12</name>
</geneLocation>
<feature type="transmembrane region" description="Helical" evidence="1">
    <location>
        <begin position="20"/>
        <end position="39"/>
    </location>
</feature>
<sequence length="149" mass="15281">MNLRDTSLAWLRDERGESGVGLLIVAPAIGLLIAIAVMGGRIGAAQTSIESAAGVAAREATLARNPGQAESNARQSARMTLDQTDFTCGSQNITLDTSALRNAPGIPGSVSATITCTVPLSDLAIPGTPGSWTITADATSPVDTYRERG</sequence>
<accession>A0A0F6YSL3</accession>
<keyword evidence="1" id="KW-0472">Membrane</keyword>
<dbReference type="AlphaFoldDB" id="A0A0F6YSL3"/>
<dbReference type="RefSeq" id="WP_031943860.1">
    <property type="nucleotide sequence ID" value="NZ_KR152226.1"/>
</dbReference>
<evidence type="ECO:0000256" key="1">
    <source>
        <dbReference type="SAM" id="Phobius"/>
    </source>
</evidence>
<evidence type="ECO:0000313" key="2">
    <source>
        <dbReference type="EMBL" id="AKF15823.1"/>
    </source>
</evidence>
<organism evidence="2">
    <name type="scientific">Micrococcus sp. MG-2010-D12</name>
    <dbReference type="NCBI Taxonomy" id="936902"/>
    <lineage>
        <taxon>Bacteria</taxon>
        <taxon>Bacillati</taxon>
        <taxon>Actinomycetota</taxon>
        <taxon>Actinomycetes</taxon>
        <taxon>Micrococcales</taxon>
        <taxon>Micrococcaceae</taxon>
        <taxon>Micrococcus</taxon>
    </lineage>
</organism>
<keyword evidence="1" id="KW-1133">Transmembrane helix</keyword>
<protein>
    <recommendedName>
        <fullName evidence="3">TadE-like protein</fullName>
    </recommendedName>
</protein>
<name>A0A0F6YSL3_9MICC</name>
<evidence type="ECO:0008006" key="3">
    <source>
        <dbReference type="Google" id="ProtNLM"/>
    </source>
</evidence>
<proteinExistence type="predicted"/>
<keyword evidence="1" id="KW-0812">Transmembrane</keyword>
<gene>
    <name evidence="2" type="ORF">pJD12_470</name>
</gene>
<keyword evidence="2" id="KW-0614">Plasmid</keyword>